<keyword evidence="1" id="KW-1133">Transmembrane helix</keyword>
<keyword evidence="1" id="KW-0812">Transmembrane</keyword>
<feature type="transmembrane region" description="Helical" evidence="1">
    <location>
        <begin position="44"/>
        <end position="62"/>
    </location>
</feature>
<proteinExistence type="predicted"/>
<sequence length="185" mass="21495">MPEVQKIHYNKALILLVILLLTDLLLYVLRMQEIYPVPYVAPPMFYIVAFNLFVVIGIMLLLRKRAAVFYSIPVLLIVLAGSYLVFSFIGNQYVFLPSPERSESIVVKYHRFVMIDTSYVFEFYQKDCSGLWMSKLVGQQYTYTLPIHDNPLTPEEVLGLQKGRWTSEKELVFDTVTDKLTIKLK</sequence>
<dbReference type="EMBL" id="CP021780">
    <property type="protein sequence ID" value="ASA21910.1"/>
    <property type="molecule type" value="Genomic_DNA"/>
</dbReference>
<dbReference type="OrthoDB" id="2646416at2"/>
<gene>
    <name evidence="2" type="ORF">B9T62_14665</name>
</gene>
<evidence type="ECO:0000313" key="3">
    <source>
        <dbReference type="Proteomes" id="UP000249890"/>
    </source>
</evidence>
<protein>
    <submittedName>
        <fullName evidence="2">Uncharacterized protein</fullName>
    </submittedName>
</protein>
<feature type="transmembrane region" description="Helical" evidence="1">
    <location>
        <begin position="12"/>
        <end position="29"/>
    </location>
</feature>
<reference evidence="2 3" key="1">
    <citation type="submission" date="2017-06" db="EMBL/GenBank/DDBJ databases">
        <title>Complete genome sequence of Paenibacillus donghaensis KCTC 13049T isolated from East Sea sediment, South Korea.</title>
        <authorList>
            <person name="Jung B.K."/>
            <person name="Hong S.-J."/>
            <person name="Shin J.-H."/>
        </authorList>
    </citation>
    <scope>NUCLEOTIDE SEQUENCE [LARGE SCALE GENOMIC DNA]</scope>
    <source>
        <strain evidence="2 3">KCTC 13049</strain>
    </source>
</reference>
<name>A0A2Z2KFL9_9BACL</name>
<dbReference type="AlphaFoldDB" id="A0A2Z2KFL9"/>
<accession>A0A2Z2KFL9</accession>
<evidence type="ECO:0000256" key="1">
    <source>
        <dbReference type="SAM" id="Phobius"/>
    </source>
</evidence>
<feature type="transmembrane region" description="Helical" evidence="1">
    <location>
        <begin position="69"/>
        <end position="89"/>
    </location>
</feature>
<dbReference type="RefSeq" id="WP_087915917.1">
    <property type="nucleotide sequence ID" value="NZ_CP021780.1"/>
</dbReference>
<organism evidence="2 3">
    <name type="scientific">Paenibacillus donghaensis</name>
    <dbReference type="NCBI Taxonomy" id="414771"/>
    <lineage>
        <taxon>Bacteria</taxon>
        <taxon>Bacillati</taxon>
        <taxon>Bacillota</taxon>
        <taxon>Bacilli</taxon>
        <taxon>Bacillales</taxon>
        <taxon>Paenibacillaceae</taxon>
        <taxon>Paenibacillus</taxon>
    </lineage>
</organism>
<dbReference type="Proteomes" id="UP000249890">
    <property type="component" value="Chromosome"/>
</dbReference>
<evidence type="ECO:0000313" key="2">
    <source>
        <dbReference type="EMBL" id="ASA21910.1"/>
    </source>
</evidence>
<keyword evidence="1" id="KW-0472">Membrane</keyword>
<keyword evidence="3" id="KW-1185">Reference proteome</keyword>
<dbReference type="KEGG" id="pdh:B9T62_14665"/>